<protein>
    <submittedName>
        <fullName evidence="4">Class I SAM-dependent methyltransferase</fullName>
    </submittedName>
</protein>
<dbReference type="CDD" id="cd02440">
    <property type="entry name" value="AdoMet_MTases"/>
    <property type="match status" value="1"/>
</dbReference>
<dbReference type="InterPro" id="IPR050362">
    <property type="entry name" value="Cation-dep_OMT"/>
</dbReference>
<dbReference type="Pfam" id="PF01596">
    <property type="entry name" value="Methyltransf_3"/>
    <property type="match status" value="1"/>
</dbReference>
<dbReference type="InterPro" id="IPR002935">
    <property type="entry name" value="SAM_O-MeTrfase"/>
</dbReference>
<accession>A0ABX6YLH0</accession>
<name>A0ABX6YLH0_9MICO</name>
<proteinExistence type="predicted"/>
<evidence type="ECO:0000256" key="1">
    <source>
        <dbReference type="ARBA" id="ARBA00022603"/>
    </source>
</evidence>
<dbReference type="PANTHER" id="PTHR10509">
    <property type="entry name" value="O-METHYLTRANSFERASE-RELATED"/>
    <property type="match status" value="1"/>
</dbReference>
<dbReference type="GO" id="GO:0032259">
    <property type="term" value="P:methylation"/>
    <property type="evidence" value="ECO:0007669"/>
    <property type="project" value="UniProtKB-KW"/>
</dbReference>
<dbReference type="GO" id="GO:0008168">
    <property type="term" value="F:methyltransferase activity"/>
    <property type="evidence" value="ECO:0007669"/>
    <property type="project" value="UniProtKB-KW"/>
</dbReference>
<evidence type="ECO:0000256" key="2">
    <source>
        <dbReference type="ARBA" id="ARBA00022679"/>
    </source>
</evidence>
<keyword evidence="3" id="KW-0949">S-adenosyl-L-methionine</keyword>
<keyword evidence="2" id="KW-0808">Transferase</keyword>
<dbReference type="PROSITE" id="PS51682">
    <property type="entry name" value="SAM_OMT_I"/>
    <property type="match status" value="1"/>
</dbReference>
<evidence type="ECO:0000256" key="3">
    <source>
        <dbReference type="ARBA" id="ARBA00022691"/>
    </source>
</evidence>
<gene>
    <name evidence="4" type="ORF">HCR76_06225</name>
</gene>
<reference evidence="4 5" key="1">
    <citation type="submission" date="2020-12" db="EMBL/GenBank/DDBJ databases">
        <title>Microbacterium sp. HY060.</title>
        <authorList>
            <person name="Zhou J."/>
        </authorList>
    </citation>
    <scope>NUCLEOTIDE SEQUENCE [LARGE SCALE GENOMIC DNA]</scope>
    <source>
        <strain evidence="4 5">HY60</strain>
    </source>
</reference>
<keyword evidence="5" id="KW-1185">Reference proteome</keyword>
<sequence length="209" mass="21995">MSTQESNWKYTDDIVDESEAIRSARAQSLELGVAPVSPGTGAQLALIAAASSARNIMEIGTGCGVSGLWMLSAQPRSVLTTIDSESEHLGAARTAFIDAGIGSARTRLITGKTRDVLPRMNEDSYDLVLVDADPADVIENVEHALRLVRLGGTVMVPRALHKGKVSDPAQRDDVTAAFRSIIEEIATSDAVVSAISPVGDGLLQVTKLG</sequence>
<dbReference type="RefSeq" id="WP_166989203.1">
    <property type="nucleotide sequence ID" value="NZ_CP061169.1"/>
</dbReference>
<dbReference type="SUPFAM" id="SSF53335">
    <property type="entry name" value="S-adenosyl-L-methionine-dependent methyltransferases"/>
    <property type="match status" value="1"/>
</dbReference>
<evidence type="ECO:0000313" key="4">
    <source>
        <dbReference type="EMBL" id="QPZ39643.1"/>
    </source>
</evidence>
<dbReference type="InterPro" id="IPR029063">
    <property type="entry name" value="SAM-dependent_MTases_sf"/>
</dbReference>
<dbReference type="PANTHER" id="PTHR10509:SF85">
    <property type="entry name" value="O-METHYLTRANSFERASE RV1220C-RELATED"/>
    <property type="match status" value="1"/>
</dbReference>
<organism evidence="4 5">
    <name type="scientific">Paramicrobacterium chengjingii</name>
    <dbReference type="NCBI Taxonomy" id="2769067"/>
    <lineage>
        <taxon>Bacteria</taxon>
        <taxon>Bacillati</taxon>
        <taxon>Actinomycetota</taxon>
        <taxon>Actinomycetes</taxon>
        <taxon>Micrococcales</taxon>
        <taxon>Microbacteriaceae</taxon>
        <taxon>Paramicrobacterium</taxon>
    </lineage>
</organism>
<dbReference type="Gene3D" id="3.40.50.150">
    <property type="entry name" value="Vaccinia Virus protein VP39"/>
    <property type="match status" value="1"/>
</dbReference>
<dbReference type="EMBL" id="CP061169">
    <property type="protein sequence ID" value="QPZ39643.1"/>
    <property type="molecule type" value="Genomic_DNA"/>
</dbReference>
<evidence type="ECO:0000313" key="5">
    <source>
        <dbReference type="Proteomes" id="UP000662814"/>
    </source>
</evidence>
<keyword evidence="1 4" id="KW-0489">Methyltransferase</keyword>
<dbReference type="Proteomes" id="UP000662814">
    <property type="component" value="Chromosome"/>
</dbReference>